<feature type="compositionally biased region" description="Basic and acidic residues" evidence="1">
    <location>
        <begin position="1"/>
        <end position="11"/>
    </location>
</feature>
<proteinExistence type="predicted"/>
<evidence type="ECO:0000313" key="2">
    <source>
        <dbReference type="EMBL" id="NYF79891.1"/>
    </source>
</evidence>
<accession>A0A7Y9PHE1</accession>
<gene>
    <name evidence="2" type="ORF">HDF17_002211</name>
</gene>
<sequence length="92" mass="9697">MFAQGKGERGQTSKPDNPTKGARAKVVGGRVVGWTIPNSQTGKRTDKPLQWGVDNGLNPLDPKWVAMGAAAAGAMTIWDLLQGLTILDEVGP</sequence>
<reference evidence="2 3" key="1">
    <citation type="submission" date="2020-07" db="EMBL/GenBank/DDBJ databases">
        <title>Genomic Encyclopedia of Type Strains, Phase IV (KMG-V): Genome sequencing to study the core and pangenomes of soil and plant-associated prokaryotes.</title>
        <authorList>
            <person name="Whitman W."/>
        </authorList>
    </citation>
    <scope>NUCLEOTIDE SEQUENCE [LARGE SCALE GENOMIC DNA]</scope>
    <source>
        <strain evidence="2 3">X4EP2</strain>
    </source>
</reference>
<dbReference type="Proteomes" id="UP000589520">
    <property type="component" value="Unassembled WGS sequence"/>
</dbReference>
<evidence type="ECO:0000313" key="3">
    <source>
        <dbReference type="Proteomes" id="UP000589520"/>
    </source>
</evidence>
<comment type="caution">
    <text evidence="2">The sequence shown here is derived from an EMBL/GenBank/DDBJ whole genome shotgun (WGS) entry which is preliminary data.</text>
</comment>
<keyword evidence="3" id="KW-1185">Reference proteome</keyword>
<protein>
    <submittedName>
        <fullName evidence="2">Uncharacterized protein</fullName>
    </submittedName>
</protein>
<organism evidence="2 3">
    <name type="scientific">Granulicella arctica</name>
    <dbReference type="NCBI Taxonomy" id="940613"/>
    <lineage>
        <taxon>Bacteria</taxon>
        <taxon>Pseudomonadati</taxon>
        <taxon>Acidobacteriota</taxon>
        <taxon>Terriglobia</taxon>
        <taxon>Terriglobales</taxon>
        <taxon>Acidobacteriaceae</taxon>
        <taxon>Granulicella</taxon>
    </lineage>
</organism>
<dbReference type="EMBL" id="JACCCW010000002">
    <property type="protein sequence ID" value="NYF79891.1"/>
    <property type="molecule type" value="Genomic_DNA"/>
</dbReference>
<dbReference type="AlphaFoldDB" id="A0A7Y9PHE1"/>
<feature type="region of interest" description="Disordered" evidence="1">
    <location>
        <begin position="1"/>
        <end position="23"/>
    </location>
</feature>
<name>A0A7Y9PHE1_9BACT</name>
<evidence type="ECO:0000256" key="1">
    <source>
        <dbReference type="SAM" id="MobiDB-lite"/>
    </source>
</evidence>
<dbReference type="RefSeq" id="WP_179490851.1">
    <property type="nucleotide sequence ID" value="NZ_JACCCW010000002.1"/>
</dbReference>